<evidence type="ECO:0000313" key="2">
    <source>
        <dbReference type="Proteomes" id="UP000256220"/>
    </source>
</evidence>
<dbReference type="AlphaFoldDB" id="A0A2P2FX71"/>
<evidence type="ECO:0000313" key="1">
    <source>
        <dbReference type="EMBL" id="KFU81314.1"/>
    </source>
</evidence>
<dbReference type="EMBL" id="JFBM01000007">
    <property type="protein sequence ID" value="KFU81314.1"/>
    <property type="molecule type" value="Genomic_DNA"/>
</dbReference>
<sequence length="78" mass="8469">MYRDSFTKPDFEEWNDLCFVGRGRISRVDAPNARDVRVLAALSGGERGSLARSSVAVVAVEPTLASVSLLFASCSARY</sequence>
<gene>
    <name evidence="1" type="ORF">BB31_10605</name>
</gene>
<organism evidence="1 2">
    <name type="scientific">Amycolatopsis lurida NRRL 2430</name>
    <dbReference type="NCBI Taxonomy" id="1460371"/>
    <lineage>
        <taxon>Bacteria</taxon>
        <taxon>Bacillati</taxon>
        <taxon>Actinomycetota</taxon>
        <taxon>Actinomycetes</taxon>
        <taxon>Pseudonocardiales</taxon>
        <taxon>Pseudonocardiaceae</taxon>
        <taxon>Amycolatopsis</taxon>
    </lineage>
</organism>
<accession>A0A2P2FX71</accession>
<protein>
    <submittedName>
        <fullName evidence="1">Uncharacterized protein</fullName>
    </submittedName>
</protein>
<name>A0A2P2FX71_AMYLU</name>
<comment type="caution">
    <text evidence="1">The sequence shown here is derived from an EMBL/GenBank/DDBJ whole genome shotgun (WGS) entry which is preliminary data.</text>
</comment>
<reference evidence="1 2" key="1">
    <citation type="journal article" date="2014" name="Genome Announc.">
        <title>Draft Genome Sequence of Amycolatopsis lurida NRRL 2430, Producer of the Glycopeptide Family Antibiotic Ristocetin.</title>
        <authorList>
            <person name="Kwun M.J."/>
            <person name="Hong H.J."/>
        </authorList>
    </citation>
    <scope>NUCLEOTIDE SEQUENCE [LARGE SCALE GENOMIC DNA]</scope>
    <source>
        <strain evidence="1 2">NRRL 2430</strain>
    </source>
</reference>
<dbReference type="Proteomes" id="UP000256220">
    <property type="component" value="Unassembled WGS sequence"/>
</dbReference>
<proteinExistence type="predicted"/>
<keyword evidence="2" id="KW-1185">Reference proteome</keyword>